<proteinExistence type="predicted"/>
<organism evidence="1 2">
    <name type="scientific">Pisciglobus halotolerans</name>
    <dbReference type="NCBI Taxonomy" id="745365"/>
    <lineage>
        <taxon>Bacteria</taxon>
        <taxon>Bacillati</taxon>
        <taxon>Bacillota</taxon>
        <taxon>Bacilli</taxon>
        <taxon>Lactobacillales</taxon>
        <taxon>Carnobacteriaceae</taxon>
    </lineage>
</organism>
<keyword evidence="2" id="KW-1185">Reference proteome</keyword>
<dbReference type="Gene3D" id="1.10.10.60">
    <property type="entry name" value="Homeodomain-like"/>
    <property type="match status" value="1"/>
</dbReference>
<name>A0A1I3C3K8_9LACT</name>
<reference evidence="1 2" key="1">
    <citation type="submission" date="2016-10" db="EMBL/GenBank/DDBJ databases">
        <authorList>
            <person name="de Groot N.N."/>
        </authorList>
    </citation>
    <scope>NUCLEOTIDE SEQUENCE [LARGE SCALE GENOMIC DNA]</scope>
    <source>
        <strain evidence="1 2">DSM 27630</strain>
    </source>
</reference>
<evidence type="ECO:0008006" key="3">
    <source>
        <dbReference type="Google" id="ProtNLM"/>
    </source>
</evidence>
<protein>
    <recommendedName>
        <fullName evidence="3">Helix-turn-helix domain-containing protein</fullName>
    </recommendedName>
</protein>
<sequence>MRRWTTEEIDILKEEYGNRRIETLQMELNRSEQSILNKAVRLGITQKENGSWFTVTDFCEATGISRTTVQYWINECDFPAKKSKTIAKKYVRIYPDSFWIWAEENKHRIQWPEFPKYIFGKEPDWVDVARKAGKSKVGKRRPWTTWEISELKFLLNQEKYTYPEISEKLNRSQGALKRKIYDLNLPWPVYVNRTAVPPYTQEEIDKAIDLYKSGYPLAEVAKMIGRTEMGLRGKLERSGYRITGKKIIRE</sequence>
<gene>
    <name evidence="1" type="ORF">SAMN04489868_11266</name>
</gene>
<evidence type="ECO:0000313" key="1">
    <source>
        <dbReference type="EMBL" id="SFH68916.1"/>
    </source>
</evidence>
<dbReference type="AlphaFoldDB" id="A0A1I3C3K8"/>
<dbReference type="RefSeq" id="WP_092092155.1">
    <property type="nucleotide sequence ID" value="NZ_FOQE01000012.1"/>
</dbReference>
<accession>A0A1I3C3K8</accession>
<evidence type="ECO:0000313" key="2">
    <source>
        <dbReference type="Proteomes" id="UP000198668"/>
    </source>
</evidence>
<dbReference type="EMBL" id="FOQE01000012">
    <property type="protein sequence ID" value="SFH68916.1"/>
    <property type="molecule type" value="Genomic_DNA"/>
</dbReference>
<dbReference type="Proteomes" id="UP000198668">
    <property type="component" value="Unassembled WGS sequence"/>
</dbReference>
<dbReference type="OrthoDB" id="1669646at2"/>